<dbReference type="Pfam" id="PF00263">
    <property type="entry name" value="Secretin"/>
    <property type="match status" value="1"/>
</dbReference>
<dbReference type="InterPro" id="IPR005644">
    <property type="entry name" value="NolW-like"/>
</dbReference>
<keyword evidence="3 10" id="KW-0813">Transport</keyword>
<accession>A0A973W8H0</accession>
<feature type="compositionally biased region" description="Low complexity" evidence="11">
    <location>
        <begin position="434"/>
        <end position="451"/>
    </location>
</feature>
<evidence type="ECO:0000256" key="8">
    <source>
        <dbReference type="ARBA" id="ARBA00023136"/>
    </source>
</evidence>
<feature type="domain" description="NolW-like" evidence="13">
    <location>
        <begin position="342"/>
        <end position="502"/>
    </location>
</feature>
<evidence type="ECO:0000256" key="2">
    <source>
        <dbReference type="ARBA" id="ARBA00006980"/>
    </source>
</evidence>
<evidence type="ECO:0000256" key="1">
    <source>
        <dbReference type="ARBA" id="ARBA00004442"/>
    </source>
</evidence>
<evidence type="ECO:0000259" key="12">
    <source>
        <dbReference type="Pfam" id="PF00263"/>
    </source>
</evidence>
<dbReference type="InterPro" id="IPR013356">
    <property type="entry name" value="T2SS_GspD"/>
</dbReference>
<evidence type="ECO:0000256" key="10">
    <source>
        <dbReference type="RuleBase" id="RU004004"/>
    </source>
</evidence>
<comment type="caution">
    <text evidence="15">The sequence shown here is derived from an EMBL/GenBank/DDBJ whole genome shotgun (WGS) entry which is preliminary data.</text>
</comment>
<evidence type="ECO:0000256" key="4">
    <source>
        <dbReference type="ARBA" id="ARBA00022452"/>
    </source>
</evidence>
<dbReference type="Pfam" id="PF03958">
    <property type="entry name" value="Secretin_N"/>
    <property type="match status" value="2"/>
</dbReference>
<feature type="domain" description="GspD-like N0" evidence="14">
    <location>
        <begin position="108"/>
        <end position="171"/>
    </location>
</feature>
<protein>
    <submittedName>
        <fullName evidence="15">Type II secretion system secretin GspD</fullName>
    </submittedName>
</protein>
<feature type="compositionally biased region" description="Gly residues" evidence="11">
    <location>
        <begin position="416"/>
        <end position="433"/>
    </location>
</feature>
<dbReference type="InterPro" id="IPR049371">
    <property type="entry name" value="GspD-like_N0"/>
</dbReference>
<name>A0A973W8H0_9BRAD</name>
<dbReference type="RefSeq" id="WP_166213842.1">
    <property type="nucleotide sequence ID" value="NZ_CP088285.1"/>
</dbReference>
<dbReference type="NCBIfam" id="TIGR02517">
    <property type="entry name" value="type_II_gspD"/>
    <property type="match status" value="1"/>
</dbReference>
<evidence type="ECO:0000259" key="13">
    <source>
        <dbReference type="Pfam" id="PF03958"/>
    </source>
</evidence>
<keyword evidence="6" id="KW-0732">Signal</keyword>
<feature type="region of interest" description="Disordered" evidence="11">
    <location>
        <begin position="375"/>
        <end position="462"/>
    </location>
</feature>
<dbReference type="EMBL" id="JAAOLE020000001">
    <property type="protein sequence ID" value="NVI49145.1"/>
    <property type="molecule type" value="Genomic_DNA"/>
</dbReference>
<dbReference type="GO" id="GO:0015627">
    <property type="term" value="C:type II protein secretion system complex"/>
    <property type="evidence" value="ECO:0007669"/>
    <property type="project" value="InterPro"/>
</dbReference>
<evidence type="ECO:0000256" key="5">
    <source>
        <dbReference type="ARBA" id="ARBA00022692"/>
    </source>
</evidence>
<dbReference type="GO" id="GO:0015628">
    <property type="term" value="P:protein secretion by the type II secretion system"/>
    <property type="evidence" value="ECO:0007669"/>
    <property type="project" value="InterPro"/>
</dbReference>
<keyword evidence="4" id="KW-1134">Transmembrane beta strand</keyword>
<evidence type="ECO:0000256" key="11">
    <source>
        <dbReference type="SAM" id="MobiDB-lite"/>
    </source>
</evidence>
<feature type="domain" description="NolW-like" evidence="13">
    <location>
        <begin position="203"/>
        <end position="263"/>
    </location>
</feature>
<dbReference type="PRINTS" id="PR00811">
    <property type="entry name" value="BCTERIALGSPD"/>
</dbReference>
<keyword evidence="9" id="KW-0998">Cell outer membrane</keyword>
<dbReference type="Gene3D" id="3.30.1370.120">
    <property type="match status" value="2"/>
</dbReference>
<feature type="compositionally biased region" description="Low complexity" evidence="11">
    <location>
        <begin position="398"/>
        <end position="415"/>
    </location>
</feature>
<reference evidence="15" key="1">
    <citation type="submission" date="2020-06" db="EMBL/GenBank/DDBJ databases">
        <title>Whole Genome Sequence of Bradyrhizobium sp. Strain 1S1.</title>
        <authorList>
            <person name="Bromfield E.S.P."/>
            <person name="Cloutier S."/>
        </authorList>
    </citation>
    <scope>NUCLEOTIDE SEQUENCE [LARGE SCALE GENOMIC DNA]</scope>
    <source>
        <strain evidence="15">1S1</strain>
    </source>
</reference>
<dbReference type="InterPro" id="IPR004846">
    <property type="entry name" value="T2SS/T3SS_dom"/>
</dbReference>
<keyword evidence="7" id="KW-0653">Protein transport</keyword>
<dbReference type="InterPro" id="IPR050810">
    <property type="entry name" value="Bact_Secretion_Sys_Channel"/>
</dbReference>
<organism evidence="15">
    <name type="scientific">Bradyrhizobium septentrionale</name>
    <dbReference type="NCBI Taxonomy" id="1404411"/>
    <lineage>
        <taxon>Bacteria</taxon>
        <taxon>Pseudomonadati</taxon>
        <taxon>Pseudomonadota</taxon>
        <taxon>Alphaproteobacteria</taxon>
        <taxon>Hyphomicrobiales</taxon>
        <taxon>Nitrobacteraceae</taxon>
        <taxon>Bradyrhizobium</taxon>
    </lineage>
</organism>
<evidence type="ECO:0000313" key="15">
    <source>
        <dbReference type="EMBL" id="NVI49145.1"/>
    </source>
</evidence>
<keyword evidence="5" id="KW-0812">Transmembrane</keyword>
<evidence type="ECO:0000256" key="7">
    <source>
        <dbReference type="ARBA" id="ARBA00022927"/>
    </source>
</evidence>
<sequence>MQRVGTVGRCPTIRGGLTAIFVLTSLGLLASCNSATVGESVDASQLDVTDKVRSLDLLPRQPQPVSALAATPGNQGGNVRASMYEGSDVTAVADARPQPAANGNGFDLNFESTPVATVAKVVLGDILHVGYTIDPRVQGTVSLVSVRPVPKSDMVFVLENALRLSGVVLLKDTAGYRLTPLGDAVGGGRIDAAAANPEPGFGVSVVPLQYVSAQTLLKLTDSFATRAGAIRADTTRNLLLIQGTGAERRTAVDTVLSFDVDWMRGQSVGIFPISSGSPAPVIAELEKIVDSGENGLSQNVIKFMPIARLNAVLVVTKKPDMLHTAAIWIKRLDRNDTARTTVHVYRVKYGDARQIARVLTDMFLGGSSGNLLDSADSQLAPGSGTSSTSSVADRLSLNNNNGSNSSMGGFASRGTSGTGATGQGLGQGFGAGGQANNPNAGQGNNAALDAGRGAGGGNGQPVLQDVRITPDVVNNNLLIYADQANYRIIESTLLQIDEPQLQVAIDATIAEVTLNNTLSYGVQTYLTSQNLGLKPNTGSILGTQATSAPATTTDATTGAVSVAGSLTNAFINQTFPGFNFLIGSATQPSLILDALHAVTSVKVLSNPSLVVINNQVATLQVGDVVPVSTGSATVLTTSNTVVNTIDYRNTGIILKVSPRVSVNGTVRLDVEQEISNVPQSSSVNLTPTVSERRVKSQIAVANGQTVLLAGLISEQQSGNRNALPVLDQIPGLGDAFGHQSNGTQRTELIIFIRPQIIRNGTDAQVVAEELRSKLRGSIATTSTNAPITTSFH</sequence>
<dbReference type="Pfam" id="PF21305">
    <property type="entry name" value="type_II_gspD_N0"/>
    <property type="match status" value="1"/>
</dbReference>
<evidence type="ECO:0000256" key="3">
    <source>
        <dbReference type="ARBA" id="ARBA00022448"/>
    </source>
</evidence>
<gene>
    <name evidence="15" type="primary">gspD</name>
    <name evidence="15" type="ORF">HAP48_041115</name>
</gene>
<dbReference type="PROSITE" id="PS51257">
    <property type="entry name" value="PROKAR_LIPOPROTEIN"/>
    <property type="match status" value="1"/>
</dbReference>
<feature type="domain" description="Type II/III secretion system secretin-like" evidence="12">
    <location>
        <begin position="594"/>
        <end position="758"/>
    </location>
</feature>
<dbReference type="PANTHER" id="PTHR30332">
    <property type="entry name" value="PROBABLE GENERAL SECRETION PATHWAY PROTEIN D"/>
    <property type="match status" value="1"/>
</dbReference>
<comment type="similarity">
    <text evidence="2">Belongs to the bacterial secretin family. GSP D subfamily.</text>
</comment>
<dbReference type="InterPro" id="IPR038591">
    <property type="entry name" value="NolW-like_sf"/>
</dbReference>
<evidence type="ECO:0000256" key="9">
    <source>
        <dbReference type="ARBA" id="ARBA00023237"/>
    </source>
</evidence>
<dbReference type="GO" id="GO:0009279">
    <property type="term" value="C:cell outer membrane"/>
    <property type="evidence" value="ECO:0007669"/>
    <property type="project" value="UniProtKB-SubCell"/>
</dbReference>
<evidence type="ECO:0000256" key="6">
    <source>
        <dbReference type="ARBA" id="ARBA00022729"/>
    </source>
</evidence>
<dbReference type="InterPro" id="IPR001775">
    <property type="entry name" value="GspD/PilQ"/>
</dbReference>
<comment type="subcellular location">
    <subcellularLocation>
        <location evidence="1 10">Cell outer membrane</location>
    </subcellularLocation>
</comment>
<dbReference type="PANTHER" id="PTHR30332:SF25">
    <property type="entry name" value="SECRETIN XPSD"/>
    <property type="match status" value="1"/>
</dbReference>
<keyword evidence="8" id="KW-0472">Membrane</keyword>
<dbReference type="PRINTS" id="PR01032">
    <property type="entry name" value="PHAGEIV"/>
</dbReference>
<proteinExistence type="inferred from homology"/>
<evidence type="ECO:0000259" key="14">
    <source>
        <dbReference type="Pfam" id="PF21305"/>
    </source>
</evidence>
<dbReference type="AlphaFoldDB" id="A0A973W8H0"/>